<dbReference type="SUPFAM" id="SSF48239">
    <property type="entry name" value="Terpenoid cyclases/Protein prenyltransferases"/>
    <property type="match status" value="1"/>
</dbReference>
<evidence type="ECO:0000313" key="2">
    <source>
        <dbReference type="Proteomes" id="UP001151002"/>
    </source>
</evidence>
<accession>A0ABT4B1A7</accession>
<dbReference type="Proteomes" id="UP001151002">
    <property type="component" value="Unassembled WGS sequence"/>
</dbReference>
<evidence type="ECO:0000313" key="1">
    <source>
        <dbReference type="EMBL" id="MCY1139408.1"/>
    </source>
</evidence>
<gene>
    <name evidence="1" type="ORF">OWR29_15520</name>
</gene>
<organism evidence="1 2">
    <name type="scientific">Paractinoplanes pyxinae</name>
    <dbReference type="NCBI Taxonomy" id="2997416"/>
    <lineage>
        <taxon>Bacteria</taxon>
        <taxon>Bacillati</taxon>
        <taxon>Actinomycetota</taxon>
        <taxon>Actinomycetes</taxon>
        <taxon>Micromonosporales</taxon>
        <taxon>Micromonosporaceae</taxon>
        <taxon>Paractinoplanes</taxon>
    </lineage>
</organism>
<dbReference type="RefSeq" id="WP_267563527.1">
    <property type="nucleotide sequence ID" value="NZ_JAPNTZ010000005.1"/>
</dbReference>
<dbReference type="InterPro" id="IPR008930">
    <property type="entry name" value="Terpenoid_cyclase/PrenylTrfase"/>
</dbReference>
<reference evidence="1" key="1">
    <citation type="submission" date="2022-11" db="EMBL/GenBank/DDBJ databases">
        <authorList>
            <person name="Somphong A."/>
            <person name="Phongsopitanun W."/>
        </authorList>
    </citation>
    <scope>NUCLEOTIDE SEQUENCE</scope>
    <source>
        <strain evidence="1">Pm04-4</strain>
    </source>
</reference>
<dbReference type="Gene3D" id="1.50.10.20">
    <property type="match status" value="1"/>
</dbReference>
<sequence length="289" mass="32966">MTEQWLLEGDPAVRWRVLRDLTGAPAASVDRERQRVATEGWGARLLAVQNPDGGWGEGVYSPKWTSTTYTLLRLIWLGLPPGHPAALRGCEQLWQWQSGWRAPETCIVSLLVRITSHFRFPAPRLDELVMHLLERQQSDGGWNCKSKSAAVDLHGSFHTTILALEALSAYDGPVRTGEASERGREFFLRHKLYQSHRTGAVAIPASVRFPAFPEWHFDVLRGLEYFRSSGVRDERLSDAISIVQQARKKNGRWSTYAPYAGKQWFRIEPPGDSRWNTTRALTVLNWWNF</sequence>
<protein>
    <recommendedName>
        <fullName evidence="3">Squalene cyclase C-terminal domain-containing protein</fullName>
    </recommendedName>
</protein>
<evidence type="ECO:0008006" key="3">
    <source>
        <dbReference type="Google" id="ProtNLM"/>
    </source>
</evidence>
<comment type="caution">
    <text evidence="1">The sequence shown here is derived from an EMBL/GenBank/DDBJ whole genome shotgun (WGS) entry which is preliminary data.</text>
</comment>
<dbReference type="EMBL" id="JAPNTZ010000005">
    <property type="protein sequence ID" value="MCY1139408.1"/>
    <property type="molecule type" value="Genomic_DNA"/>
</dbReference>
<name>A0ABT4B1A7_9ACTN</name>
<keyword evidence="2" id="KW-1185">Reference proteome</keyword>
<proteinExistence type="predicted"/>